<feature type="compositionally biased region" description="Basic residues" evidence="1">
    <location>
        <begin position="97"/>
        <end position="106"/>
    </location>
</feature>
<dbReference type="PANTHER" id="PTHR40275:SF1">
    <property type="entry name" value="SSL7038 PROTEIN"/>
    <property type="match status" value="1"/>
</dbReference>
<dbReference type="SUPFAM" id="SSF47413">
    <property type="entry name" value="lambda repressor-like DNA-binding domains"/>
    <property type="match status" value="1"/>
</dbReference>
<evidence type="ECO:0000313" key="2">
    <source>
        <dbReference type="EMBL" id="QND79544.1"/>
    </source>
</evidence>
<dbReference type="InterPro" id="IPR001387">
    <property type="entry name" value="Cro/C1-type_HTH"/>
</dbReference>
<gene>
    <name evidence="2" type="ORF">H4W19_14505</name>
</gene>
<sequence>MALKTTPWDSAEYLKTEADITAYLDACFEEAGDDPAFLVHALGVAARARNMSQLARDTGLTREGLYKALSSSGNPSFGTVLKVADAMGYRFALVSKRAKPSRRAGKRTMAPDAPAGAGKRRVAQAKQQP</sequence>
<keyword evidence="3" id="KW-1185">Reference proteome</keyword>
<dbReference type="EMBL" id="CP060028">
    <property type="protein sequence ID" value="QND79544.1"/>
    <property type="molecule type" value="Genomic_DNA"/>
</dbReference>
<dbReference type="InterPro" id="IPR014057">
    <property type="entry name" value="HI1420"/>
</dbReference>
<name>A0ABX6R9G0_PSEMX</name>
<evidence type="ECO:0000256" key="1">
    <source>
        <dbReference type="SAM" id="MobiDB-lite"/>
    </source>
</evidence>
<protein>
    <submittedName>
        <fullName evidence="2">Addiction module antidote protein</fullName>
    </submittedName>
</protein>
<organism evidence="2 3">
    <name type="scientific">Pseudoxanthomonas mexicana</name>
    <dbReference type="NCBI Taxonomy" id="128785"/>
    <lineage>
        <taxon>Bacteria</taxon>
        <taxon>Pseudomonadati</taxon>
        <taxon>Pseudomonadota</taxon>
        <taxon>Gammaproteobacteria</taxon>
        <taxon>Lysobacterales</taxon>
        <taxon>Lysobacteraceae</taxon>
        <taxon>Pseudoxanthomonas</taxon>
    </lineage>
</organism>
<accession>A0ABX6R9G0</accession>
<proteinExistence type="predicted"/>
<dbReference type="Pfam" id="PF21716">
    <property type="entry name" value="dnstrm_HI1420"/>
    <property type="match status" value="1"/>
</dbReference>
<dbReference type="Proteomes" id="UP000515506">
    <property type="component" value="Chromosome"/>
</dbReference>
<feature type="region of interest" description="Disordered" evidence="1">
    <location>
        <begin position="97"/>
        <end position="129"/>
    </location>
</feature>
<dbReference type="NCBIfam" id="TIGR02684">
    <property type="entry name" value="dnstrm_HI1420"/>
    <property type="match status" value="1"/>
</dbReference>
<dbReference type="PANTHER" id="PTHR40275">
    <property type="entry name" value="SSL7038 PROTEIN"/>
    <property type="match status" value="1"/>
</dbReference>
<dbReference type="CDD" id="cd00093">
    <property type="entry name" value="HTH_XRE"/>
    <property type="match status" value="1"/>
</dbReference>
<evidence type="ECO:0000313" key="3">
    <source>
        <dbReference type="Proteomes" id="UP000515506"/>
    </source>
</evidence>
<dbReference type="InterPro" id="IPR010982">
    <property type="entry name" value="Lambda_DNA-bd_dom_sf"/>
</dbReference>
<reference evidence="2 3" key="1">
    <citation type="submission" date="2020-08" db="EMBL/GenBank/DDBJ databases">
        <title>Streptomycin resistant and MDR strain, P. mexicana.</title>
        <authorList>
            <person name="Ganesh-kumar S."/>
            <person name="Zhe T."/>
            <person name="Yu Z."/>
            <person name="Min Y."/>
        </authorList>
    </citation>
    <scope>NUCLEOTIDE SEQUENCE [LARGE SCALE GENOMIC DNA]</scope>
    <source>
        <strain evidence="2 3">GTZY</strain>
    </source>
</reference>